<dbReference type="Proteomes" id="UP001626536">
    <property type="component" value="Chromosome"/>
</dbReference>
<reference evidence="1 2" key="1">
    <citation type="submission" date="2023-10" db="EMBL/GenBank/DDBJ databases">
        <title>Novel methanotroph of the genus Methylocapsa from a subarctic wetland.</title>
        <authorList>
            <person name="Belova S.E."/>
            <person name="Oshkin I.Y."/>
            <person name="Miroshnikov K."/>
            <person name="Dedysh S.N."/>
        </authorList>
    </citation>
    <scope>NUCLEOTIDE SEQUENCE [LARGE SCALE GENOMIC DNA]</scope>
    <source>
        <strain evidence="1 2">RX1</strain>
    </source>
</reference>
<evidence type="ECO:0000313" key="1">
    <source>
        <dbReference type="EMBL" id="WOJ88305.1"/>
    </source>
</evidence>
<gene>
    <name evidence="1" type="ORF">RZS28_10670</name>
</gene>
<proteinExistence type="predicted"/>
<accession>A0ABZ0HPM6</accession>
<dbReference type="RefSeq" id="WP_407337740.1">
    <property type="nucleotide sequence ID" value="NZ_CP136862.1"/>
</dbReference>
<dbReference type="EMBL" id="CP136862">
    <property type="protein sequence ID" value="WOJ88305.1"/>
    <property type="molecule type" value="Genomic_DNA"/>
</dbReference>
<organism evidence="1 2">
    <name type="scientific">Methylocapsa polymorpha</name>
    <dbReference type="NCBI Taxonomy" id="3080828"/>
    <lineage>
        <taxon>Bacteria</taxon>
        <taxon>Pseudomonadati</taxon>
        <taxon>Pseudomonadota</taxon>
        <taxon>Alphaproteobacteria</taxon>
        <taxon>Hyphomicrobiales</taxon>
        <taxon>Beijerinckiaceae</taxon>
        <taxon>Methylocapsa</taxon>
    </lineage>
</organism>
<evidence type="ECO:0000313" key="2">
    <source>
        <dbReference type="Proteomes" id="UP001626536"/>
    </source>
</evidence>
<name>A0ABZ0HPM6_9HYPH</name>
<protein>
    <submittedName>
        <fullName evidence="1">Histidine phosphatase family protein</fullName>
    </submittedName>
</protein>
<keyword evidence="2" id="KW-1185">Reference proteome</keyword>
<sequence length="188" mass="21144">MTCDKIMLIRHSERPSADKKFRGVNLEGRKDKESLSVRGWQRAGALVRFFAPRDNHFVHPALARPQTLYACKAAPEDPSLRPQNSLLPLAELLNAESKVEFNRDYFEGEEAALVQKALAAPGPALIAWKHLTMHVIANAILGDDTTAPQYWPFERVDLVWVFDRRGGAWTFTQVPQLLLAGDRADVVE</sequence>